<protein>
    <recommendedName>
        <fullName evidence="4">DUF2946 domain-containing protein</fullName>
    </recommendedName>
</protein>
<evidence type="ECO:0000313" key="3">
    <source>
        <dbReference type="Proteomes" id="UP000315252"/>
    </source>
</evidence>
<proteinExistence type="predicted"/>
<evidence type="ECO:0008006" key="4">
    <source>
        <dbReference type="Google" id="ProtNLM"/>
    </source>
</evidence>
<accession>A0A545TKF5</accession>
<comment type="caution">
    <text evidence="2">The sequence shown here is derived from an EMBL/GenBank/DDBJ whole genome shotgun (WGS) entry which is preliminary data.</text>
</comment>
<feature type="chain" id="PRO_5022061461" description="DUF2946 domain-containing protein" evidence="1">
    <location>
        <begin position="27"/>
        <end position="143"/>
    </location>
</feature>
<feature type="signal peptide" evidence="1">
    <location>
        <begin position="1"/>
        <end position="26"/>
    </location>
</feature>
<dbReference type="EMBL" id="VHSH01000007">
    <property type="protein sequence ID" value="TQV77695.1"/>
    <property type="molecule type" value="Genomic_DNA"/>
</dbReference>
<name>A0A545TKF5_9PROT</name>
<reference evidence="2 3" key="1">
    <citation type="submission" date="2019-06" db="EMBL/GenBank/DDBJ databases">
        <title>Whole genome sequence for Rhodospirillaceae sp. R148.</title>
        <authorList>
            <person name="Wang G."/>
        </authorList>
    </citation>
    <scope>NUCLEOTIDE SEQUENCE [LARGE SCALE GENOMIC DNA]</scope>
    <source>
        <strain evidence="2 3">R148</strain>
    </source>
</reference>
<dbReference type="RefSeq" id="WP_142898039.1">
    <property type="nucleotide sequence ID" value="NZ_ML660058.1"/>
</dbReference>
<dbReference type="Proteomes" id="UP000315252">
    <property type="component" value="Unassembled WGS sequence"/>
</dbReference>
<keyword evidence="1" id="KW-0732">Signal</keyword>
<gene>
    <name evidence="2" type="ORF">FKG95_19210</name>
</gene>
<sequence>MKNLQPFLAALVIAMTALFFAILSMADVPAPGKALDAPASRSIQLALHDQEPFPDQEPAPDQKPAYDFRAADDLQVTLAASQDCPCPPEREEVECNLDLCSAGIIQNAVPANRTLAVTPNPILRDDLSGIAKEPEHSPPRLSA</sequence>
<evidence type="ECO:0000256" key="1">
    <source>
        <dbReference type="SAM" id="SignalP"/>
    </source>
</evidence>
<keyword evidence="3" id="KW-1185">Reference proteome</keyword>
<dbReference type="AlphaFoldDB" id="A0A545TKF5"/>
<evidence type="ECO:0000313" key="2">
    <source>
        <dbReference type="EMBL" id="TQV77695.1"/>
    </source>
</evidence>
<organism evidence="2 3">
    <name type="scientific">Denitrobaculum tricleocarpae</name>
    <dbReference type="NCBI Taxonomy" id="2591009"/>
    <lineage>
        <taxon>Bacteria</taxon>
        <taxon>Pseudomonadati</taxon>
        <taxon>Pseudomonadota</taxon>
        <taxon>Alphaproteobacteria</taxon>
        <taxon>Rhodospirillales</taxon>
        <taxon>Rhodospirillaceae</taxon>
        <taxon>Denitrobaculum</taxon>
    </lineage>
</organism>